<dbReference type="PANTHER" id="PTHR12117">
    <property type="entry name" value="HISTONE ACETYLTRANSFERASE COMPLEX"/>
    <property type="match status" value="1"/>
</dbReference>
<dbReference type="RefSeq" id="WP_248208447.1">
    <property type="nucleotide sequence ID" value="NZ_JALNMH010000007.1"/>
</dbReference>
<organism evidence="5 6">
    <name type="scientific">Pseudomarimonas salicorniae</name>
    <dbReference type="NCBI Taxonomy" id="2933270"/>
    <lineage>
        <taxon>Bacteria</taxon>
        <taxon>Pseudomonadati</taxon>
        <taxon>Pseudomonadota</taxon>
        <taxon>Gammaproteobacteria</taxon>
        <taxon>Lysobacterales</taxon>
        <taxon>Lysobacteraceae</taxon>
        <taxon>Pseudomarimonas</taxon>
    </lineage>
</organism>
<evidence type="ECO:0000313" key="6">
    <source>
        <dbReference type="Proteomes" id="UP001431449"/>
    </source>
</evidence>
<reference evidence="5" key="1">
    <citation type="submission" date="2022-04" db="EMBL/GenBank/DDBJ databases">
        <title>Lysobacter sp. CAU 1642 isolated from sea sand.</title>
        <authorList>
            <person name="Kim W."/>
        </authorList>
    </citation>
    <scope>NUCLEOTIDE SEQUENCE</scope>
    <source>
        <strain evidence="5">CAU 1642</strain>
    </source>
</reference>
<comment type="caution">
    <text evidence="5">The sequence shown here is derived from an EMBL/GenBank/DDBJ whole genome shotgun (WGS) entry which is preliminary data.</text>
</comment>
<comment type="cofactor">
    <cofactor evidence="1">
        <name>L-ascorbate</name>
        <dbReference type="ChEBI" id="CHEBI:38290"/>
    </cofactor>
</comment>
<evidence type="ECO:0000256" key="3">
    <source>
        <dbReference type="ARBA" id="ARBA00023002"/>
    </source>
</evidence>
<protein>
    <submittedName>
        <fullName evidence="5">2OG-Fe(II) oxygenase</fullName>
    </submittedName>
</protein>
<dbReference type="InterPro" id="IPR044862">
    <property type="entry name" value="Pro_4_hyd_alph_FE2OG_OXY"/>
</dbReference>
<evidence type="ECO:0000256" key="1">
    <source>
        <dbReference type="ARBA" id="ARBA00001961"/>
    </source>
</evidence>
<dbReference type="EMBL" id="JALNMH010000007">
    <property type="protein sequence ID" value="MCK7593868.1"/>
    <property type="molecule type" value="Genomic_DNA"/>
</dbReference>
<dbReference type="PANTHER" id="PTHR12117:SF0">
    <property type="entry name" value="PROLYL 3-HYDROXYLASE OGFOD1"/>
    <property type="match status" value="1"/>
</dbReference>
<gene>
    <name evidence="5" type="ORF">M0G41_09315</name>
</gene>
<sequence length="343" mass="39368">MQLSPALIDSSQRLGQRFSAARPFRHLVIDDFFRPEFANALLAEFPAFERGNARTENGDLGQKSTVEKIRELGPSFEALDDLIQSKPFLDWLSEATGIPDLLYDPWYFGGGTHESREGQELDAHVDFNRHPANGWHRRLNLIVYLNREWEDAWGGSLELHSDPRRDDNRVTLVTPLFNRCVVFETTEWSWHGFSRITLPPAQAHKTRRSIALYFYSRSRPADELAPEHSTIYVERPLPERFRAGMTLGEQDVQELRVLLARRDQHIQRLYRDLMQQSASGSGAGAQHSLFSAMSLAGRSIARYLASAGKEDRKQALKQGLLPLARRLPASVREPGRRLWRRWV</sequence>
<keyword evidence="3" id="KW-0560">Oxidoreductase</keyword>
<dbReference type="InterPro" id="IPR051842">
    <property type="entry name" value="uS12_prolyl_hydroxylase"/>
</dbReference>
<dbReference type="SMART" id="SM00702">
    <property type="entry name" value="P4Hc"/>
    <property type="match status" value="1"/>
</dbReference>
<dbReference type="InterPro" id="IPR006620">
    <property type="entry name" value="Pro_4_hyd_alph"/>
</dbReference>
<keyword evidence="6" id="KW-1185">Reference proteome</keyword>
<feature type="domain" description="Prolyl 4-hydroxylase alpha subunit" evidence="4">
    <location>
        <begin position="24"/>
        <end position="215"/>
    </location>
</feature>
<evidence type="ECO:0000313" key="5">
    <source>
        <dbReference type="EMBL" id="MCK7593868.1"/>
    </source>
</evidence>
<proteinExistence type="predicted"/>
<dbReference type="Gene3D" id="2.60.120.620">
    <property type="entry name" value="q2cbj1_9rhob like domain"/>
    <property type="match status" value="1"/>
</dbReference>
<dbReference type="Proteomes" id="UP001431449">
    <property type="component" value="Unassembled WGS sequence"/>
</dbReference>
<accession>A0ABT0GH57</accession>
<keyword evidence="2" id="KW-0223">Dioxygenase</keyword>
<evidence type="ECO:0000256" key="2">
    <source>
        <dbReference type="ARBA" id="ARBA00022964"/>
    </source>
</evidence>
<dbReference type="Pfam" id="PF13640">
    <property type="entry name" value="2OG-FeII_Oxy_3"/>
    <property type="match status" value="1"/>
</dbReference>
<name>A0ABT0GH57_9GAMM</name>
<evidence type="ECO:0000259" key="4">
    <source>
        <dbReference type="SMART" id="SM00702"/>
    </source>
</evidence>